<feature type="domain" description="AMP-binding enzyme C-terminal" evidence="2">
    <location>
        <begin position="424"/>
        <end position="501"/>
    </location>
</feature>
<dbReference type="PROSITE" id="PS00455">
    <property type="entry name" value="AMP_BINDING"/>
    <property type="match status" value="1"/>
</dbReference>
<evidence type="ECO:0000313" key="3">
    <source>
        <dbReference type="EMBL" id="MBZ2195453.1"/>
    </source>
</evidence>
<dbReference type="InterPro" id="IPR020845">
    <property type="entry name" value="AMP-binding_CS"/>
</dbReference>
<dbReference type="Pfam" id="PF13193">
    <property type="entry name" value="AMP-binding_C"/>
    <property type="match status" value="1"/>
</dbReference>
<keyword evidence="4" id="KW-1185">Reference proteome</keyword>
<dbReference type="SUPFAM" id="SSF56801">
    <property type="entry name" value="Acetyl-CoA synthetase-like"/>
    <property type="match status" value="1"/>
</dbReference>
<dbReference type="InterPro" id="IPR025110">
    <property type="entry name" value="AMP-bd_C"/>
</dbReference>
<evidence type="ECO:0000259" key="2">
    <source>
        <dbReference type="Pfam" id="PF13193"/>
    </source>
</evidence>
<dbReference type="InterPro" id="IPR045851">
    <property type="entry name" value="AMP-bd_C_sf"/>
</dbReference>
<dbReference type="PANTHER" id="PTHR43201">
    <property type="entry name" value="ACYL-COA SYNTHETASE"/>
    <property type="match status" value="1"/>
</dbReference>
<gene>
    <name evidence="3" type="ORF">KCQ71_04770</name>
</gene>
<dbReference type="Gene3D" id="3.40.50.12780">
    <property type="entry name" value="N-terminal domain of ligase-like"/>
    <property type="match status" value="1"/>
</dbReference>
<dbReference type="EMBL" id="JAGSHT010000005">
    <property type="protein sequence ID" value="MBZ2195453.1"/>
    <property type="molecule type" value="Genomic_DNA"/>
</dbReference>
<proteinExistence type="predicted"/>
<sequence>MTHTIGDWTRINARRQPAREAFVGVDGRVTFGEAAERASQLGRGLRAAGVGAGDTVGVLGGNTVFNAEAFLGIAVSGGLYTAYNWRWAPEELAAGIRESRTHLILVEERFRVQLDTALNILAADPETTALPRVLEQAEVESLRTGTGALADVITPEDGLCLIYTGGSTGTSKAVVLSHRAATANAINEYVDAKVGAHPEDRGLMITPMFHSAGVITWLVTHFFAGKTTILVDRFDEENFTEWVGRERATNSFMIPNMMRRLMQAGAFADAGVQQHFRALHTGAGLLRMPDKQRFLDTLPKAELYFRYGLTEAGPMVTRLLHRDILDPRADGSIGQEYHLTEAELFSLEDDGRIVEPGELGEICVRGPNVMTGYFGRPDATAQTIRDGWLHTGDLATRDEKGYFFFKDRMKEMIKTGGENVYCVEIEQVLYLHPAVLEAAVVGVDSEQWGEEVRVVISLRDGQSTTGAELEAFLRQHIAGYKVPKQFAFMSADRLPRSGAGKLVKHRLKQELGWV</sequence>
<dbReference type="Proteomes" id="UP000826651">
    <property type="component" value="Unassembled WGS sequence"/>
</dbReference>
<dbReference type="Gene3D" id="3.30.300.30">
    <property type="match status" value="1"/>
</dbReference>
<dbReference type="InterPro" id="IPR042099">
    <property type="entry name" value="ANL_N_sf"/>
</dbReference>
<protein>
    <submittedName>
        <fullName evidence="3">AMP-binding protein</fullName>
    </submittedName>
</protein>
<comment type="caution">
    <text evidence="3">The sequence shown here is derived from an EMBL/GenBank/DDBJ whole genome shotgun (WGS) entry which is preliminary data.</text>
</comment>
<dbReference type="PANTHER" id="PTHR43201:SF32">
    <property type="entry name" value="2-SUCCINYLBENZOATE--COA LIGASE, CHLOROPLASTIC_PEROXISOMAL"/>
    <property type="match status" value="1"/>
</dbReference>
<feature type="domain" description="AMP-dependent synthetase/ligase" evidence="1">
    <location>
        <begin position="12"/>
        <end position="374"/>
    </location>
</feature>
<evidence type="ECO:0000259" key="1">
    <source>
        <dbReference type="Pfam" id="PF00501"/>
    </source>
</evidence>
<dbReference type="Pfam" id="PF00501">
    <property type="entry name" value="AMP-binding"/>
    <property type="match status" value="1"/>
</dbReference>
<name>A0ABS7S542_9MICO</name>
<dbReference type="InterPro" id="IPR000873">
    <property type="entry name" value="AMP-dep_synth/lig_dom"/>
</dbReference>
<organism evidence="3 4">
    <name type="scientific">Occultella gossypii</name>
    <dbReference type="NCBI Taxonomy" id="2800820"/>
    <lineage>
        <taxon>Bacteria</taxon>
        <taxon>Bacillati</taxon>
        <taxon>Actinomycetota</taxon>
        <taxon>Actinomycetes</taxon>
        <taxon>Micrococcales</taxon>
        <taxon>Ruaniaceae</taxon>
        <taxon>Occultella</taxon>
    </lineage>
</organism>
<accession>A0ABS7S542</accession>
<evidence type="ECO:0000313" key="4">
    <source>
        <dbReference type="Proteomes" id="UP000826651"/>
    </source>
</evidence>
<reference evidence="3 4" key="1">
    <citation type="submission" date="2021-04" db="EMBL/GenBank/DDBJ databases">
        <title>Ruania sp. nov., isolated from sandy soil of mangrove forest.</title>
        <authorList>
            <person name="Ge X."/>
            <person name="Huang R."/>
            <person name="Liu W."/>
        </authorList>
    </citation>
    <scope>NUCLEOTIDE SEQUENCE [LARGE SCALE GENOMIC DNA]</scope>
    <source>
        <strain evidence="3 4">N2-46</strain>
    </source>
</reference>
<dbReference type="RefSeq" id="WP_223403413.1">
    <property type="nucleotide sequence ID" value="NZ_JAGSHT010000005.1"/>
</dbReference>